<evidence type="ECO:0000256" key="2">
    <source>
        <dbReference type="PIRSR" id="PIRSR005965-1"/>
    </source>
</evidence>
<comment type="catalytic activity">
    <reaction evidence="3">
        <text>chorismate = prephenate</text>
        <dbReference type="Rhea" id="RHEA:13897"/>
        <dbReference type="ChEBI" id="CHEBI:29748"/>
        <dbReference type="ChEBI" id="CHEBI:29934"/>
        <dbReference type="EC" id="5.4.99.5"/>
    </reaction>
</comment>
<dbReference type="Pfam" id="PF07736">
    <property type="entry name" value="CM_1"/>
    <property type="match status" value="1"/>
</dbReference>
<keyword evidence="2 3" id="KW-0028">Amino-acid biosynthesis</keyword>
<keyword evidence="2 3" id="KW-0057">Aromatic amino acid biosynthesis</keyword>
<accession>A0A388TIW0</accession>
<reference evidence="4 5" key="1">
    <citation type="journal article" date="2019" name="ISME J.">
        <title>Genome analyses of uncultured TG2/ZB3 bacteria in 'Margulisbacteria' specifically attached to ectosymbiotic spirochetes of protists in the termite gut.</title>
        <authorList>
            <person name="Utami Y.D."/>
            <person name="Kuwahara H."/>
            <person name="Igai K."/>
            <person name="Murakami T."/>
            <person name="Sugaya K."/>
            <person name="Morikawa T."/>
            <person name="Nagura Y."/>
            <person name="Yuki M."/>
            <person name="Deevong P."/>
            <person name="Inoue T."/>
            <person name="Kihara K."/>
            <person name="Lo N."/>
            <person name="Yamada A."/>
            <person name="Ohkuma M."/>
            <person name="Hongoh Y."/>
        </authorList>
    </citation>
    <scope>NUCLEOTIDE SEQUENCE [LARGE SCALE GENOMIC DNA]</scope>
    <source>
        <strain evidence="4">NkOx7-02</strain>
    </source>
</reference>
<evidence type="ECO:0000313" key="4">
    <source>
        <dbReference type="EMBL" id="GBR76753.1"/>
    </source>
</evidence>
<dbReference type="PANTHER" id="PTHR21164:SF0">
    <property type="entry name" value="CHORISMATE MUTASE AROH"/>
    <property type="match status" value="1"/>
</dbReference>
<dbReference type="PROSITE" id="PS51167">
    <property type="entry name" value="CHORISMATE_MUT_1"/>
    <property type="match status" value="1"/>
</dbReference>
<dbReference type="PANTHER" id="PTHR21164">
    <property type="entry name" value="CHORISMATE MUTASE"/>
    <property type="match status" value="1"/>
</dbReference>
<dbReference type="GO" id="GO:0004106">
    <property type="term" value="F:chorismate mutase activity"/>
    <property type="evidence" value="ECO:0007669"/>
    <property type="project" value="UniProtKB-UniRule"/>
</dbReference>
<name>A0A388TIW0_9BACT</name>
<feature type="binding site" evidence="2">
    <location>
        <position position="89"/>
    </location>
    <ligand>
        <name>prephenate</name>
        <dbReference type="ChEBI" id="CHEBI:29934"/>
    </ligand>
</feature>
<evidence type="ECO:0000256" key="3">
    <source>
        <dbReference type="PROSITE-ProRule" id="PRU00514"/>
    </source>
</evidence>
<feature type="binding site" evidence="2">
    <location>
        <position position="7"/>
    </location>
    <ligand>
        <name>prephenate</name>
        <dbReference type="ChEBI" id="CHEBI:29934"/>
    </ligand>
</feature>
<dbReference type="GO" id="GO:0009073">
    <property type="term" value="P:aromatic amino acid family biosynthetic process"/>
    <property type="evidence" value="ECO:0007669"/>
    <property type="project" value="UniProtKB-UniRule"/>
</dbReference>
<sequence>MTCRAVRGAITVEENSAEAVESATRELLLSVVQANRIKIKDIVQVIFSVTVDLNAQFPAVAARKLGWQYVPMLCTYELDVLGSLRKCIRLLLTCHTRTPQNKIKHCYLGGAVVLRPDLVK</sequence>
<dbReference type="EC" id="5.4.99.5" evidence="1 3"/>
<feature type="binding site" evidence="2">
    <location>
        <position position="107"/>
    </location>
    <ligand>
        <name>prephenate</name>
        <dbReference type="ChEBI" id="CHEBI:29934"/>
    </ligand>
</feature>
<dbReference type="AlphaFoldDB" id="A0A388TIW0"/>
<dbReference type="InterPro" id="IPR035959">
    <property type="entry name" value="RutC-like_sf"/>
</dbReference>
<organism evidence="4 5">
    <name type="scientific">Candidatus Termititenax persephonae</name>
    <dbReference type="NCBI Taxonomy" id="2218525"/>
    <lineage>
        <taxon>Bacteria</taxon>
        <taxon>Bacillati</taxon>
        <taxon>Candidatus Margulisiibacteriota</taxon>
        <taxon>Candidatus Termititenacia</taxon>
        <taxon>Candidatus Termititenacales</taxon>
        <taxon>Candidatus Termititenacaceae</taxon>
        <taxon>Candidatus Termititenax</taxon>
    </lineage>
</organism>
<evidence type="ECO:0000256" key="1">
    <source>
        <dbReference type="NCBIfam" id="TIGR01796"/>
    </source>
</evidence>
<dbReference type="GO" id="GO:0046417">
    <property type="term" value="P:chorismate metabolic process"/>
    <property type="evidence" value="ECO:0007669"/>
    <property type="project" value="TreeGrafter"/>
</dbReference>
<dbReference type="GO" id="GO:0008652">
    <property type="term" value="P:amino acid biosynthetic process"/>
    <property type="evidence" value="ECO:0007669"/>
    <property type="project" value="UniProtKB-UniRule"/>
</dbReference>
<dbReference type="CDD" id="cd02185">
    <property type="entry name" value="AroH"/>
    <property type="match status" value="1"/>
</dbReference>
<keyword evidence="5" id="KW-1185">Reference proteome</keyword>
<proteinExistence type="predicted"/>
<evidence type="ECO:0000313" key="5">
    <source>
        <dbReference type="Proteomes" id="UP000275925"/>
    </source>
</evidence>
<dbReference type="InterPro" id="IPR008243">
    <property type="entry name" value="Chorismate_mutase_AroH"/>
</dbReference>
<protein>
    <recommendedName>
        <fullName evidence="1 3">chorismate mutase</fullName>
        <ecNumber evidence="1 3">5.4.99.5</ecNumber>
    </recommendedName>
</protein>
<gene>
    <name evidence="4" type="primary">aroH</name>
    <name evidence="4" type="ORF">NO2_1251</name>
</gene>
<keyword evidence="3" id="KW-0413">Isomerase</keyword>
<comment type="caution">
    <text evidence="4">The sequence shown here is derived from an EMBL/GenBank/DDBJ whole genome shotgun (WGS) entry which is preliminary data.</text>
</comment>
<dbReference type="SUPFAM" id="SSF55298">
    <property type="entry name" value="YjgF-like"/>
    <property type="match status" value="1"/>
</dbReference>
<dbReference type="NCBIfam" id="TIGR01796">
    <property type="entry name" value="CM_mono_aroH"/>
    <property type="match status" value="1"/>
</dbReference>
<dbReference type="PIRSF" id="PIRSF005965">
    <property type="entry name" value="Chor_mut_AroH"/>
    <property type="match status" value="1"/>
</dbReference>
<dbReference type="Gene3D" id="3.30.1330.40">
    <property type="entry name" value="RutC-like"/>
    <property type="match status" value="1"/>
</dbReference>
<dbReference type="EMBL" id="BGZO01000046">
    <property type="protein sequence ID" value="GBR76753.1"/>
    <property type="molecule type" value="Genomic_DNA"/>
</dbReference>
<dbReference type="Proteomes" id="UP000275925">
    <property type="component" value="Unassembled WGS sequence"/>
</dbReference>